<feature type="transmembrane region" description="Helical" evidence="1">
    <location>
        <begin position="227"/>
        <end position="247"/>
    </location>
</feature>
<reference evidence="2" key="1">
    <citation type="journal article" date="2016" name="Nature">
        <title>Redefining the invertebrate RNA virosphere.</title>
        <authorList>
            <person name="Shi M."/>
            <person name="Lin X.D."/>
            <person name="Tian J.H."/>
            <person name="Chen L.J."/>
            <person name="Chen X."/>
            <person name="Li C.X."/>
            <person name="Qin X.C."/>
            <person name="Li J."/>
            <person name="Cao J.P."/>
            <person name="Eden J.S."/>
            <person name="Buchmann J."/>
            <person name="Wang W."/>
            <person name="Xu J."/>
            <person name="Holmes E.C."/>
            <person name="Zhang Y.Z."/>
        </authorList>
    </citation>
    <scope>NUCLEOTIDE SEQUENCE</scope>
    <source>
        <strain evidence="2">WLJQ76115</strain>
    </source>
</reference>
<evidence type="ECO:0000256" key="1">
    <source>
        <dbReference type="SAM" id="Phobius"/>
    </source>
</evidence>
<keyword evidence="1" id="KW-0472">Membrane</keyword>
<keyword evidence="1" id="KW-1133">Transmembrane helix</keyword>
<sequence length="259" mass="30351">MLCAPLPEHRLAILLSLLPKLSYNYYQNMKPMRKQLRKMLHHPKQKPTMTEPLPYYPTQSVPTTYHPRTAQITIIDMVKSTYTLFLLIRPLYRYALIPLTMLISLWNSILTVYYAPLQLIVLLPGLTPFPKDFSISQRTYLTHLLCSLFLDQYIMVPYLNVIIYIMHSIESYILILEGDTHLSGSLTYCFHPAQLIIPYYKKLILTVTGMNTFNLTHYSRVTPLLSIMKLSFCVQILFLMTILPWLWMTYQMMLLIFAG</sequence>
<feature type="transmembrane region" description="Helical" evidence="1">
    <location>
        <begin position="94"/>
        <end position="120"/>
    </location>
</feature>
<accession>A0A1L3KP97</accession>
<proteinExistence type="predicted"/>
<organism evidence="2">
    <name type="scientific">Wenling reo-like virus 1</name>
    <dbReference type="NCBI Taxonomy" id="1923538"/>
    <lineage>
        <taxon>Viruses</taxon>
        <taxon>Riboviria</taxon>
    </lineage>
</organism>
<evidence type="ECO:0000313" key="2">
    <source>
        <dbReference type="EMBL" id="APG79213.1"/>
    </source>
</evidence>
<dbReference type="EMBL" id="KX884731">
    <property type="protein sequence ID" value="APG79213.1"/>
    <property type="molecule type" value="Genomic_RNA"/>
</dbReference>
<feature type="transmembrane region" description="Helical" evidence="1">
    <location>
        <begin position="140"/>
        <end position="165"/>
    </location>
</feature>
<name>A0A1L3KP97_9VIRU</name>
<protein>
    <submittedName>
        <fullName evidence="2">Uncharacterized protein</fullName>
    </submittedName>
</protein>
<keyword evidence="1" id="KW-0812">Transmembrane</keyword>